<organism evidence="3 4">
    <name type="scientific">Solanum commersonii</name>
    <name type="common">Commerson's wild potato</name>
    <name type="synonym">Commerson's nightshade</name>
    <dbReference type="NCBI Taxonomy" id="4109"/>
    <lineage>
        <taxon>Eukaryota</taxon>
        <taxon>Viridiplantae</taxon>
        <taxon>Streptophyta</taxon>
        <taxon>Embryophyta</taxon>
        <taxon>Tracheophyta</taxon>
        <taxon>Spermatophyta</taxon>
        <taxon>Magnoliopsida</taxon>
        <taxon>eudicotyledons</taxon>
        <taxon>Gunneridae</taxon>
        <taxon>Pentapetalae</taxon>
        <taxon>asterids</taxon>
        <taxon>lamiids</taxon>
        <taxon>Solanales</taxon>
        <taxon>Solanaceae</taxon>
        <taxon>Solanoideae</taxon>
        <taxon>Solaneae</taxon>
        <taxon>Solanum</taxon>
    </lineage>
</organism>
<keyword evidence="4" id="KW-1185">Reference proteome</keyword>
<evidence type="ECO:0000313" key="4">
    <source>
        <dbReference type="Proteomes" id="UP000824120"/>
    </source>
</evidence>
<proteinExistence type="predicted"/>
<comment type="caution">
    <text evidence="3">The sequence shown here is derived from an EMBL/GenBank/DDBJ whole genome shotgun (WGS) entry which is preliminary data.</text>
</comment>
<feature type="domain" description="Putative plant transposon protein" evidence="2">
    <location>
        <begin position="77"/>
        <end position="151"/>
    </location>
</feature>
<sequence length="153" mass="18071">MAPKAKSVTGSKRTRKGEASGSRNWEPIQKFGKKAMERYGWEWFECQGEPKYMGDEYVHEVRLQSQFPFIYRTVLELGLRFIFDHPGDYNLSLVREFYANWLIETKYKKFPIRGKDVKFNATILNKFLGTPNCDSDNFNTLKDKPPYRDIQHT</sequence>
<dbReference type="OrthoDB" id="1714944at2759"/>
<dbReference type="Proteomes" id="UP000824120">
    <property type="component" value="Chromosome 4"/>
</dbReference>
<name>A0A9J5ZBH4_SOLCO</name>
<gene>
    <name evidence="3" type="ORF">H5410_021612</name>
</gene>
<evidence type="ECO:0000259" key="2">
    <source>
        <dbReference type="Pfam" id="PF20167"/>
    </source>
</evidence>
<dbReference type="EMBL" id="JACXVP010000004">
    <property type="protein sequence ID" value="KAG5610331.1"/>
    <property type="molecule type" value="Genomic_DNA"/>
</dbReference>
<dbReference type="AlphaFoldDB" id="A0A9J5ZBH4"/>
<reference evidence="3 4" key="1">
    <citation type="submission" date="2020-09" db="EMBL/GenBank/DDBJ databases">
        <title>De no assembly of potato wild relative species, Solanum commersonii.</title>
        <authorList>
            <person name="Cho K."/>
        </authorList>
    </citation>
    <scope>NUCLEOTIDE SEQUENCE [LARGE SCALE GENOMIC DNA]</scope>
    <source>
        <strain evidence="3">LZ3.2</strain>
        <tissue evidence="3">Leaf</tissue>
    </source>
</reference>
<protein>
    <recommendedName>
        <fullName evidence="2">Putative plant transposon protein domain-containing protein</fullName>
    </recommendedName>
</protein>
<dbReference type="InterPro" id="IPR046796">
    <property type="entry name" value="Transposase_32_dom"/>
</dbReference>
<evidence type="ECO:0000256" key="1">
    <source>
        <dbReference type="SAM" id="MobiDB-lite"/>
    </source>
</evidence>
<evidence type="ECO:0000313" key="3">
    <source>
        <dbReference type="EMBL" id="KAG5610331.1"/>
    </source>
</evidence>
<accession>A0A9J5ZBH4</accession>
<feature type="region of interest" description="Disordered" evidence="1">
    <location>
        <begin position="1"/>
        <end position="24"/>
    </location>
</feature>
<dbReference type="Pfam" id="PF20167">
    <property type="entry name" value="Transposase_32"/>
    <property type="match status" value="1"/>
</dbReference>